<comment type="similarity">
    <text evidence="2">Belongs to the cytochrome P450 family.</text>
</comment>
<dbReference type="PANTHER" id="PTHR47956">
    <property type="entry name" value="CYTOCHROME P450 71B11-RELATED"/>
    <property type="match status" value="1"/>
</dbReference>
<dbReference type="EMBL" id="QPKB01000871">
    <property type="protein sequence ID" value="RWR98214.1"/>
    <property type="molecule type" value="Genomic_DNA"/>
</dbReference>
<organism evidence="8 9">
    <name type="scientific">Cinnamomum micranthum f. kanehirae</name>
    <dbReference type="NCBI Taxonomy" id="337451"/>
    <lineage>
        <taxon>Eukaryota</taxon>
        <taxon>Viridiplantae</taxon>
        <taxon>Streptophyta</taxon>
        <taxon>Embryophyta</taxon>
        <taxon>Tracheophyta</taxon>
        <taxon>Spermatophyta</taxon>
        <taxon>Magnoliopsida</taxon>
        <taxon>Magnoliidae</taxon>
        <taxon>Laurales</taxon>
        <taxon>Lauraceae</taxon>
        <taxon>Cinnamomum</taxon>
    </lineage>
</organism>
<evidence type="ECO:0000256" key="7">
    <source>
        <dbReference type="SAM" id="MobiDB-lite"/>
    </source>
</evidence>
<name>A0A3S3NFD7_9MAGN</name>
<dbReference type="Gene3D" id="1.10.630.10">
    <property type="entry name" value="Cytochrome P450"/>
    <property type="match status" value="1"/>
</dbReference>
<feature type="region of interest" description="Disordered" evidence="7">
    <location>
        <begin position="1"/>
        <end position="25"/>
    </location>
</feature>
<evidence type="ECO:0000256" key="4">
    <source>
        <dbReference type="ARBA" id="ARBA00022989"/>
    </source>
</evidence>
<dbReference type="GO" id="GO:0020037">
    <property type="term" value="F:heme binding"/>
    <property type="evidence" value="ECO:0007669"/>
    <property type="project" value="InterPro"/>
</dbReference>
<comment type="subcellular location">
    <subcellularLocation>
        <location evidence="1">Membrane</location>
        <topology evidence="1">Single-pass membrane protein</topology>
    </subcellularLocation>
</comment>
<dbReference type="STRING" id="337451.A0A3S3NFD7"/>
<dbReference type="GO" id="GO:0016705">
    <property type="term" value="F:oxidoreductase activity, acting on paired donors, with incorporation or reduction of molecular oxygen"/>
    <property type="evidence" value="ECO:0007669"/>
    <property type="project" value="InterPro"/>
</dbReference>
<evidence type="ECO:0000256" key="1">
    <source>
        <dbReference type="ARBA" id="ARBA00004167"/>
    </source>
</evidence>
<accession>A0A3S3NFD7</accession>
<dbReference type="AlphaFoldDB" id="A0A3S3NFD7"/>
<comment type="caution">
    <text evidence="8">The sequence shown here is derived from an EMBL/GenBank/DDBJ whole genome shotgun (WGS) entry which is preliminary data.</text>
</comment>
<dbReference type="Pfam" id="PF00067">
    <property type="entry name" value="p450"/>
    <property type="match status" value="1"/>
</dbReference>
<proteinExistence type="inferred from homology"/>
<sequence length="160" mass="18059">MARHDDASIRLKESLDRTDSGSRNNSSNITWNIRGMWSKVGSWGSTSIPDRSELASPTGADTGTSVASWERRALSSISLAVRRPNEKNLTRIDPVSWEKAEEFCPERFAHNYVDFKGQDFELIPFGAGRRSYPGIAFGISSIELALANLLYWFNWEFPRV</sequence>
<dbReference type="InterPro" id="IPR036396">
    <property type="entry name" value="Cyt_P450_sf"/>
</dbReference>
<evidence type="ECO:0000256" key="6">
    <source>
        <dbReference type="ARBA" id="ARBA00023136"/>
    </source>
</evidence>
<evidence type="ECO:0000313" key="8">
    <source>
        <dbReference type="EMBL" id="RWR98214.1"/>
    </source>
</evidence>
<dbReference type="InterPro" id="IPR050193">
    <property type="entry name" value="Cytochrome_P450_71"/>
</dbReference>
<gene>
    <name evidence="8" type="ORF">CKAN_02772800</name>
</gene>
<dbReference type="PANTHER" id="PTHR47956:SF107">
    <property type="entry name" value="CYTOCHROME P450 71B13-RELATED"/>
    <property type="match status" value="1"/>
</dbReference>
<feature type="compositionally biased region" description="Basic and acidic residues" evidence="7">
    <location>
        <begin position="1"/>
        <end position="20"/>
    </location>
</feature>
<keyword evidence="4" id="KW-1133">Transmembrane helix</keyword>
<keyword evidence="9" id="KW-1185">Reference proteome</keyword>
<dbReference type="GO" id="GO:0005506">
    <property type="term" value="F:iron ion binding"/>
    <property type="evidence" value="ECO:0007669"/>
    <property type="project" value="InterPro"/>
</dbReference>
<dbReference type="OrthoDB" id="1055148at2759"/>
<dbReference type="SUPFAM" id="SSF48264">
    <property type="entry name" value="Cytochrome P450"/>
    <property type="match status" value="1"/>
</dbReference>
<keyword evidence="6" id="KW-0472">Membrane</keyword>
<dbReference type="InterPro" id="IPR001128">
    <property type="entry name" value="Cyt_P450"/>
</dbReference>
<evidence type="ECO:0000256" key="2">
    <source>
        <dbReference type="ARBA" id="ARBA00010617"/>
    </source>
</evidence>
<reference evidence="8 9" key="1">
    <citation type="journal article" date="2019" name="Nat. Plants">
        <title>Stout camphor tree genome fills gaps in understanding of flowering plant genome evolution.</title>
        <authorList>
            <person name="Chaw S.M."/>
            <person name="Liu Y.C."/>
            <person name="Wu Y.W."/>
            <person name="Wang H.Y."/>
            <person name="Lin C.I."/>
            <person name="Wu C.S."/>
            <person name="Ke H.M."/>
            <person name="Chang L.Y."/>
            <person name="Hsu C.Y."/>
            <person name="Yang H.T."/>
            <person name="Sudianto E."/>
            <person name="Hsu M.H."/>
            <person name="Wu K.P."/>
            <person name="Wang L.N."/>
            <person name="Leebens-Mack J.H."/>
            <person name="Tsai I.J."/>
        </authorList>
    </citation>
    <scope>NUCLEOTIDE SEQUENCE [LARGE SCALE GENOMIC DNA]</scope>
    <source>
        <strain evidence="9">cv. Chaw 1501</strain>
        <tissue evidence="8">Young leaves</tissue>
    </source>
</reference>
<dbReference type="GO" id="GO:0004497">
    <property type="term" value="F:monooxygenase activity"/>
    <property type="evidence" value="ECO:0007669"/>
    <property type="project" value="InterPro"/>
</dbReference>
<keyword evidence="3" id="KW-0812">Transmembrane</keyword>
<evidence type="ECO:0000313" key="9">
    <source>
        <dbReference type="Proteomes" id="UP000283530"/>
    </source>
</evidence>
<protein>
    <submittedName>
        <fullName evidence="8">Cytochrome P450 71A1</fullName>
    </submittedName>
</protein>
<keyword evidence="5" id="KW-0560">Oxidoreductase</keyword>
<evidence type="ECO:0000256" key="5">
    <source>
        <dbReference type="ARBA" id="ARBA00023002"/>
    </source>
</evidence>
<dbReference type="Proteomes" id="UP000283530">
    <property type="component" value="Unassembled WGS sequence"/>
</dbReference>
<dbReference type="GO" id="GO:0016020">
    <property type="term" value="C:membrane"/>
    <property type="evidence" value="ECO:0007669"/>
    <property type="project" value="UniProtKB-SubCell"/>
</dbReference>
<evidence type="ECO:0000256" key="3">
    <source>
        <dbReference type="ARBA" id="ARBA00022692"/>
    </source>
</evidence>